<evidence type="ECO:0000256" key="6">
    <source>
        <dbReference type="ARBA" id="ARBA00023288"/>
    </source>
</evidence>
<evidence type="ECO:0000256" key="4">
    <source>
        <dbReference type="ARBA" id="ARBA00023139"/>
    </source>
</evidence>
<evidence type="ECO:0000256" key="5">
    <source>
        <dbReference type="ARBA" id="ARBA00023237"/>
    </source>
</evidence>
<dbReference type="GO" id="GO:0009279">
    <property type="term" value="C:cell outer membrane"/>
    <property type="evidence" value="ECO:0007669"/>
    <property type="project" value="UniProtKB-SubCell"/>
</dbReference>
<keyword evidence="6 8" id="KW-0449">Lipoprotein</keyword>
<dbReference type="PANTHER" id="PTHR30329:SF21">
    <property type="entry name" value="LIPOPROTEIN YIAD-RELATED"/>
    <property type="match status" value="1"/>
</dbReference>
<evidence type="ECO:0000256" key="3">
    <source>
        <dbReference type="ARBA" id="ARBA00023136"/>
    </source>
</evidence>
<protein>
    <recommendedName>
        <fullName evidence="8">Peptidoglycan-associated lipoprotein</fullName>
        <shortName evidence="8">PAL</shortName>
    </recommendedName>
</protein>
<feature type="chain" id="PRO_5042063922" description="Peptidoglycan-associated lipoprotein" evidence="9">
    <location>
        <begin position="19"/>
        <end position="196"/>
    </location>
</feature>
<name>A0AAE3TDF9_9BACT</name>
<dbReference type="CDD" id="cd07185">
    <property type="entry name" value="OmpA_C-like"/>
    <property type="match status" value="1"/>
</dbReference>
<evidence type="ECO:0000313" key="12">
    <source>
        <dbReference type="Proteomes" id="UP001144110"/>
    </source>
</evidence>
<keyword evidence="3 8" id="KW-0472">Membrane</keyword>
<organism evidence="11 12">
    <name type="scientific">Candidatus Thermodesulfobacterium syntrophicum</name>
    <dbReference type="NCBI Taxonomy" id="3060442"/>
    <lineage>
        <taxon>Bacteria</taxon>
        <taxon>Pseudomonadati</taxon>
        <taxon>Thermodesulfobacteriota</taxon>
        <taxon>Thermodesulfobacteria</taxon>
        <taxon>Thermodesulfobacteriales</taxon>
        <taxon>Thermodesulfobacteriaceae</taxon>
        <taxon>Thermodesulfobacterium</taxon>
    </lineage>
</organism>
<keyword evidence="4 8" id="KW-0564">Palmitate</keyword>
<dbReference type="PROSITE" id="PS51123">
    <property type="entry name" value="OMPA_2"/>
    <property type="match status" value="1"/>
</dbReference>
<comment type="similarity">
    <text evidence="8">Belongs to the Pal lipoprotein family.</text>
</comment>
<dbReference type="InterPro" id="IPR006665">
    <property type="entry name" value="OmpA-like"/>
</dbReference>
<dbReference type="NCBIfam" id="TIGR02802">
    <property type="entry name" value="Pal_lipo"/>
    <property type="match status" value="1"/>
</dbReference>
<dbReference type="InterPro" id="IPR014169">
    <property type="entry name" value="Pal_lipo_C"/>
</dbReference>
<sequence>MKKTLYLILICFFLFSCAKKEVPPPVIETPQPVLEKPEEVKKPEQVEETIGEKIEANATAEEVFKPEEIVSQKKDKEYWKLYGRGSAPLLAIFFDYDEYTIRDDMWDRIKQNVKYLLEHQDVKVELQGNCDERGTNEYNMALGAKRALEVKKILVKLGINENRINTISFGEEKPLCNESNEECWALNRRVDFVIIK</sequence>
<dbReference type="InterPro" id="IPR006664">
    <property type="entry name" value="OMP_bac"/>
</dbReference>
<gene>
    <name evidence="8" type="primary">pal</name>
    <name evidence="11" type="ORF">OD816_000114</name>
</gene>
<dbReference type="PROSITE" id="PS51257">
    <property type="entry name" value="PROKAR_LIPOPROTEIN"/>
    <property type="match status" value="1"/>
</dbReference>
<dbReference type="Gene3D" id="3.30.1330.60">
    <property type="entry name" value="OmpA-like domain"/>
    <property type="match status" value="1"/>
</dbReference>
<dbReference type="SUPFAM" id="SSF103088">
    <property type="entry name" value="OmpA-like"/>
    <property type="match status" value="1"/>
</dbReference>
<dbReference type="Proteomes" id="UP001144110">
    <property type="component" value="Unassembled WGS sequence"/>
</dbReference>
<keyword evidence="5 8" id="KW-0998">Cell outer membrane</keyword>
<evidence type="ECO:0000259" key="10">
    <source>
        <dbReference type="PROSITE" id="PS51123"/>
    </source>
</evidence>
<proteinExistence type="inferred from homology"/>
<dbReference type="InterPro" id="IPR039001">
    <property type="entry name" value="Pal"/>
</dbReference>
<dbReference type="HAMAP" id="MF_02204">
    <property type="entry name" value="Pal"/>
    <property type="match status" value="1"/>
</dbReference>
<dbReference type="Pfam" id="PF00691">
    <property type="entry name" value="OmpA"/>
    <property type="match status" value="1"/>
</dbReference>
<keyword evidence="7" id="KW-0131">Cell cycle</keyword>
<dbReference type="PANTHER" id="PTHR30329">
    <property type="entry name" value="STATOR ELEMENT OF FLAGELLAR MOTOR COMPLEX"/>
    <property type="match status" value="1"/>
</dbReference>
<evidence type="ECO:0000256" key="2">
    <source>
        <dbReference type="ARBA" id="ARBA00022729"/>
    </source>
</evidence>
<dbReference type="AlphaFoldDB" id="A0AAE3TDF9"/>
<dbReference type="GO" id="GO:0051301">
    <property type="term" value="P:cell division"/>
    <property type="evidence" value="ECO:0007669"/>
    <property type="project" value="UniProtKB-KW"/>
</dbReference>
<accession>A0AAE3TDF9</accession>
<evidence type="ECO:0000256" key="7">
    <source>
        <dbReference type="ARBA" id="ARBA00023306"/>
    </source>
</evidence>
<keyword evidence="2 8" id="KW-0732">Signal</keyword>
<evidence type="ECO:0000313" key="11">
    <source>
        <dbReference type="EMBL" id="MDF2952869.1"/>
    </source>
</evidence>
<evidence type="ECO:0000256" key="1">
    <source>
        <dbReference type="ARBA" id="ARBA00022618"/>
    </source>
</evidence>
<keyword evidence="1" id="KW-0132">Cell division</keyword>
<reference evidence="11" key="1">
    <citation type="submission" date="2022-11" db="EMBL/GenBank/DDBJ databases">
        <title>Candidatus Alkanophaga archaea from heated hydrothermal vent sediment oxidize petroleum alkanes.</title>
        <authorList>
            <person name="Zehnle H."/>
            <person name="Laso-Perez R."/>
            <person name="Lipp J."/>
            <person name="Teske A."/>
            <person name="Wegener G."/>
        </authorList>
    </citation>
    <scope>NUCLEOTIDE SEQUENCE</scope>
    <source>
        <strain evidence="11">MCA70</strain>
    </source>
</reference>
<comment type="caution">
    <text evidence="11">The sequence shown here is derived from an EMBL/GenBank/DDBJ whole genome shotgun (WGS) entry which is preliminary data.</text>
</comment>
<comment type="subcellular location">
    <subcellularLocation>
        <location evidence="8">Cell outer membrane</location>
        <topology evidence="8">Lipid-anchor</topology>
    </subcellularLocation>
</comment>
<feature type="domain" description="OmpA-like" evidence="10">
    <location>
        <begin position="82"/>
        <end position="196"/>
    </location>
</feature>
<evidence type="ECO:0000256" key="9">
    <source>
        <dbReference type="SAM" id="SignalP"/>
    </source>
</evidence>
<dbReference type="InterPro" id="IPR036737">
    <property type="entry name" value="OmpA-like_sf"/>
</dbReference>
<dbReference type="InterPro" id="IPR050330">
    <property type="entry name" value="Bact_OuterMem_StrucFunc"/>
</dbReference>
<dbReference type="EMBL" id="JAPHEG010000001">
    <property type="protein sequence ID" value="MDF2952869.1"/>
    <property type="molecule type" value="Genomic_DNA"/>
</dbReference>
<evidence type="ECO:0000256" key="8">
    <source>
        <dbReference type="HAMAP-Rule" id="MF_02204"/>
    </source>
</evidence>
<feature type="signal peptide" evidence="9">
    <location>
        <begin position="1"/>
        <end position="18"/>
    </location>
</feature>
<dbReference type="PRINTS" id="PR01021">
    <property type="entry name" value="OMPADOMAIN"/>
</dbReference>